<evidence type="ECO:0000256" key="1">
    <source>
        <dbReference type="SAM" id="MobiDB-lite"/>
    </source>
</evidence>
<dbReference type="AlphaFoldDB" id="A0A0C4DMD2"/>
<feature type="region of interest" description="Disordered" evidence="1">
    <location>
        <begin position="99"/>
        <end position="119"/>
    </location>
</feature>
<dbReference type="EMBL" id="ADBL01000226">
    <property type="status" value="NOT_ANNOTATED_CDS"/>
    <property type="molecule type" value="Genomic_DNA"/>
</dbReference>
<organism evidence="3 4">
    <name type="scientific">Magnaporthiopsis poae (strain ATCC 64411 / 73-15)</name>
    <name type="common">Kentucky bluegrass fungus</name>
    <name type="synonym">Magnaporthe poae</name>
    <dbReference type="NCBI Taxonomy" id="644358"/>
    <lineage>
        <taxon>Eukaryota</taxon>
        <taxon>Fungi</taxon>
        <taxon>Dikarya</taxon>
        <taxon>Ascomycota</taxon>
        <taxon>Pezizomycotina</taxon>
        <taxon>Sordariomycetes</taxon>
        <taxon>Sordariomycetidae</taxon>
        <taxon>Magnaporthales</taxon>
        <taxon>Magnaporthaceae</taxon>
        <taxon>Magnaporthiopsis</taxon>
    </lineage>
</organism>
<evidence type="ECO:0000313" key="2">
    <source>
        <dbReference type="EMBL" id="KLU81856.1"/>
    </source>
</evidence>
<keyword evidence="4" id="KW-1185">Reference proteome</keyword>
<evidence type="ECO:0000313" key="3">
    <source>
        <dbReference type="EnsemblFungi" id="MAPG_00937T0"/>
    </source>
</evidence>
<feature type="compositionally biased region" description="Basic residues" evidence="1">
    <location>
        <begin position="107"/>
        <end position="119"/>
    </location>
</feature>
<sequence>MQWSGNLTGVKATSDHVARASEGGIARLLQWAGFDLIAFFLPFFSGFSPICTAQPKNPVLPRPIHVPLHKVLSPGPHSPENKITKKRRERCVGACLPQDPSLGGLRKISRRHKSKDIAE</sequence>
<reference evidence="2" key="2">
    <citation type="submission" date="2010-05" db="EMBL/GenBank/DDBJ databases">
        <title>The Genome Sequence of Magnaporthe poae strain ATCC 64411.</title>
        <authorList>
            <consortium name="The Broad Institute Genome Sequencing Platform"/>
            <consortium name="Broad Institute Genome Sequencing Center for Infectious Disease"/>
            <person name="Ma L.-J."/>
            <person name="Dead R."/>
            <person name="Young S."/>
            <person name="Zeng Q."/>
            <person name="Koehrsen M."/>
            <person name="Alvarado L."/>
            <person name="Berlin A."/>
            <person name="Chapman S.B."/>
            <person name="Chen Z."/>
            <person name="Freedman E."/>
            <person name="Gellesch M."/>
            <person name="Goldberg J."/>
            <person name="Griggs A."/>
            <person name="Gujja S."/>
            <person name="Heilman E.R."/>
            <person name="Heiman D."/>
            <person name="Hepburn T."/>
            <person name="Howarth C."/>
            <person name="Jen D."/>
            <person name="Larson L."/>
            <person name="Mehta T."/>
            <person name="Neiman D."/>
            <person name="Pearson M."/>
            <person name="Roberts A."/>
            <person name="Saif S."/>
            <person name="Shea T."/>
            <person name="Shenoy N."/>
            <person name="Sisk P."/>
            <person name="Stolte C."/>
            <person name="Sykes S."/>
            <person name="Walk T."/>
            <person name="White J."/>
            <person name="Yandava C."/>
            <person name="Haas B."/>
            <person name="Nusbaum C."/>
            <person name="Birren B."/>
        </authorList>
    </citation>
    <scope>NUCLEOTIDE SEQUENCE</scope>
    <source>
        <strain evidence="2">ATCC 64411</strain>
    </source>
</reference>
<dbReference type="Proteomes" id="UP000011715">
    <property type="component" value="Unassembled WGS sequence"/>
</dbReference>
<reference evidence="2" key="3">
    <citation type="submission" date="2011-03" db="EMBL/GenBank/DDBJ databases">
        <title>Annotation of Magnaporthe poae ATCC 64411.</title>
        <authorList>
            <person name="Ma L.-J."/>
            <person name="Dead R."/>
            <person name="Young S.K."/>
            <person name="Zeng Q."/>
            <person name="Gargeya S."/>
            <person name="Fitzgerald M."/>
            <person name="Haas B."/>
            <person name="Abouelleil A."/>
            <person name="Alvarado L."/>
            <person name="Arachchi H.M."/>
            <person name="Berlin A."/>
            <person name="Brown A."/>
            <person name="Chapman S.B."/>
            <person name="Chen Z."/>
            <person name="Dunbar C."/>
            <person name="Freedman E."/>
            <person name="Gearin G."/>
            <person name="Gellesch M."/>
            <person name="Goldberg J."/>
            <person name="Griggs A."/>
            <person name="Gujja S."/>
            <person name="Heiman D."/>
            <person name="Howarth C."/>
            <person name="Larson L."/>
            <person name="Lui A."/>
            <person name="MacDonald P.J.P."/>
            <person name="Mehta T."/>
            <person name="Montmayeur A."/>
            <person name="Murphy C."/>
            <person name="Neiman D."/>
            <person name="Pearson M."/>
            <person name="Priest M."/>
            <person name="Roberts A."/>
            <person name="Saif S."/>
            <person name="Shea T."/>
            <person name="Shenoy N."/>
            <person name="Sisk P."/>
            <person name="Stolte C."/>
            <person name="Sykes S."/>
            <person name="Yandava C."/>
            <person name="Wortman J."/>
            <person name="Nusbaum C."/>
            <person name="Birren B."/>
        </authorList>
    </citation>
    <scope>NUCLEOTIDE SEQUENCE</scope>
    <source>
        <strain evidence="2">ATCC 64411</strain>
    </source>
</reference>
<reference evidence="3" key="5">
    <citation type="submission" date="2015-06" db="UniProtKB">
        <authorList>
            <consortium name="EnsemblFungi"/>
        </authorList>
    </citation>
    <scope>IDENTIFICATION</scope>
    <source>
        <strain evidence="3">ATCC 64411</strain>
    </source>
</reference>
<reference evidence="4" key="1">
    <citation type="submission" date="2010-05" db="EMBL/GenBank/DDBJ databases">
        <title>The genome sequence of Magnaporthe poae strain ATCC 64411.</title>
        <authorList>
            <person name="Ma L.-J."/>
            <person name="Dead R."/>
            <person name="Young S."/>
            <person name="Zeng Q."/>
            <person name="Koehrsen M."/>
            <person name="Alvarado L."/>
            <person name="Berlin A."/>
            <person name="Chapman S.B."/>
            <person name="Chen Z."/>
            <person name="Freedman E."/>
            <person name="Gellesch M."/>
            <person name="Goldberg J."/>
            <person name="Griggs A."/>
            <person name="Gujja S."/>
            <person name="Heilman E.R."/>
            <person name="Heiman D."/>
            <person name="Hepburn T."/>
            <person name="Howarth C."/>
            <person name="Jen D."/>
            <person name="Larson L."/>
            <person name="Mehta T."/>
            <person name="Neiman D."/>
            <person name="Pearson M."/>
            <person name="Roberts A."/>
            <person name="Saif S."/>
            <person name="Shea T."/>
            <person name="Shenoy N."/>
            <person name="Sisk P."/>
            <person name="Stolte C."/>
            <person name="Sykes S."/>
            <person name="Walk T."/>
            <person name="White J."/>
            <person name="Yandava C."/>
            <person name="Haas B."/>
            <person name="Nusbaum C."/>
            <person name="Birren B."/>
        </authorList>
    </citation>
    <scope>NUCLEOTIDE SEQUENCE [LARGE SCALE GENOMIC DNA]</scope>
    <source>
        <strain evidence="4">ATCC 64411 / 73-15</strain>
    </source>
</reference>
<dbReference type="EMBL" id="GL876966">
    <property type="protein sequence ID" value="KLU81856.1"/>
    <property type="molecule type" value="Genomic_DNA"/>
</dbReference>
<dbReference type="EnsemblFungi" id="MAPG_00937T0">
    <property type="protein sequence ID" value="MAPG_00937T0"/>
    <property type="gene ID" value="MAPG_00937"/>
</dbReference>
<protein>
    <submittedName>
        <fullName evidence="2 3">Uncharacterized protein</fullName>
    </submittedName>
</protein>
<gene>
    <name evidence="2" type="ORF">MAPG_00937</name>
</gene>
<dbReference type="VEuPathDB" id="FungiDB:MAPG_00937"/>
<evidence type="ECO:0000313" key="4">
    <source>
        <dbReference type="Proteomes" id="UP000011715"/>
    </source>
</evidence>
<name>A0A0C4DMD2_MAGP6</name>
<accession>A0A0C4DMD2</accession>
<proteinExistence type="predicted"/>
<reference evidence="3" key="4">
    <citation type="journal article" date="2015" name="G3 (Bethesda)">
        <title>Genome sequences of three phytopathogenic species of the Magnaporthaceae family of fungi.</title>
        <authorList>
            <person name="Okagaki L.H."/>
            <person name="Nunes C.C."/>
            <person name="Sailsbery J."/>
            <person name="Clay B."/>
            <person name="Brown D."/>
            <person name="John T."/>
            <person name="Oh Y."/>
            <person name="Young N."/>
            <person name="Fitzgerald M."/>
            <person name="Haas B.J."/>
            <person name="Zeng Q."/>
            <person name="Young S."/>
            <person name="Adiconis X."/>
            <person name="Fan L."/>
            <person name="Levin J.Z."/>
            <person name="Mitchell T.K."/>
            <person name="Okubara P.A."/>
            <person name="Farman M.L."/>
            <person name="Kohn L.M."/>
            <person name="Birren B."/>
            <person name="Ma L.-J."/>
            <person name="Dean R.A."/>
        </authorList>
    </citation>
    <scope>NUCLEOTIDE SEQUENCE</scope>
    <source>
        <strain evidence="3">ATCC 64411 / 73-15</strain>
    </source>
</reference>